<comment type="caution">
    <text evidence="1">The sequence shown here is derived from an EMBL/GenBank/DDBJ whole genome shotgun (WGS) entry which is preliminary data.</text>
</comment>
<sequence>MPDISNPDVNITAAPIIFQDDIPGLEDLTREVGPDIVTLAVLSDVPLHRPRRLELEDLVGQWRWLRQVWAFFDTPDTNLIGANFGTAAINNAHYNADDKPDLTLEISQITDAIVACRLHIAIASLRSLFQKIKQQPADVENQAQISFLILLCLFCPYIGHELLYRYGIVEIPEQPES</sequence>
<keyword evidence="2" id="KW-1185">Reference proteome</keyword>
<dbReference type="EMBL" id="JFKA01000001">
    <property type="protein sequence ID" value="OSQ40405.1"/>
    <property type="molecule type" value="Genomic_DNA"/>
</dbReference>
<protein>
    <submittedName>
        <fullName evidence="1">Uncharacterized protein</fullName>
    </submittedName>
</protein>
<dbReference type="Proteomes" id="UP000193391">
    <property type="component" value="Unassembled WGS sequence"/>
</dbReference>
<name>A0A1Y2L3K9_9PROT</name>
<dbReference type="STRING" id="1293891.TMES_00920"/>
<dbReference type="AlphaFoldDB" id="A0A1Y2L3K9"/>
<evidence type="ECO:0000313" key="2">
    <source>
        <dbReference type="Proteomes" id="UP000193391"/>
    </source>
</evidence>
<dbReference type="Gene3D" id="1.10.730.10">
    <property type="entry name" value="Isoleucyl-tRNA Synthetase, Domain 1"/>
    <property type="match status" value="1"/>
</dbReference>
<gene>
    <name evidence="1" type="ORF">TMES_00920</name>
</gene>
<organism evidence="1 2">
    <name type="scientific">Thalassospira mesophila</name>
    <dbReference type="NCBI Taxonomy" id="1293891"/>
    <lineage>
        <taxon>Bacteria</taxon>
        <taxon>Pseudomonadati</taxon>
        <taxon>Pseudomonadota</taxon>
        <taxon>Alphaproteobacteria</taxon>
        <taxon>Rhodospirillales</taxon>
        <taxon>Thalassospiraceae</taxon>
        <taxon>Thalassospira</taxon>
    </lineage>
</organism>
<evidence type="ECO:0000313" key="1">
    <source>
        <dbReference type="EMBL" id="OSQ40405.1"/>
    </source>
</evidence>
<accession>A0A1Y2L3K9</accession>
<reference evidence="1 2" key="1">
    <citation type="submission" date="2014-03" db="EMBL/GenBank/DDBJ databases">
        <title>The draft genome sequence of Thalassospira mesophila JCM 18969.</title>
        <authorList>
            <person name="Lai Q."/>
            <person name="Shao Z."/>
        </authorList>
    </citation>
    <scope>NUCLEOTIDE SEQUENCE [LARGE SCALE GENOMIC DNA]</scope>
    <source>
        <strain evidence="1 2">JCM 18969</strain>
    </source>
</reference>
<proteinExistence type="predicted"/>